<sequence length="207" mass="22566">MTRCLGLDGNRAGNSSGTCEIHHIAAVNPRLCPRPTPPSSLWVTPAPSGCTAGKRRRTSSIDSSFVSHAVCIAGERSAENAEQDHRGEGWSCGGRAAVCLVRTARPPCFFSSEIGIKLRDPGFPAHRLHRGQGHPTAVLLQALPACARQDRGHERERRVCRDVPALGRLGFELNKWLAHVLGRDWMSLETMRPGQTRIRSGARGRPL</sequence>
<proteinExistence type="predicted"/>
<dbReference type="EMBL" id="JARJCN010000128">
    <property type="protein sequence ID" value="KAJ7070445.1"/>
    <property type="molecule type" value="Genomic_DNA"/>
</dbReference>
<keyword evidence="2" id="KW-1185">Reference proteome</keyword>
<evidence type="ECO:0000313" key="1">
    <source>
        <dbReference type="EMBL" id="KAJ7070445.1"/>
    </source>
</evidence>
<accession>A0AAD6XLC2</accession>
<comment type="caution">
    <text evidence="1">The sequence shown here is derived from an EMBL/GenBank/DDBJ whole genome shotgun (WGS) entry which is preliminary data.</text>
</comment>
<protein>
    <submittedName>
        <fullName evidence="1">Uncharacterized protein</fullName>
    </submittedName>
</protein>
<name>A0AAD6XLC2_9AGAR</name>
<reference evidence="1" key="1">
    <citation type="submission" date="2023-03" db="EMBL/GenBank/DDBJ databases">
        <title>Massive genome expansion in bonnet fungi (Mycena s.s.) driven by repeated elements and novel gene families across ecological guilds.</title>
        <authorList>
            <consortium name="Lawrence Berkeley National Laboratory"/>
            <person name="Harder C.B."/>
            <person name="Miyauchi S."/>
            <person name="Viragh M."/>
            <person name="Kuo A."/>
            <person name="Thoen E."/>
            <person name="Andreopoulos B."/>
            <person name="Lu D."/>
            <person name="Skrede I."/>
            <person name="Drula E."/>
            <person name="Henrissat B."/>
            <person name="Morin E."/>
            <person name="Kohler A."/>
            <person name="Barry K."/>
            <person name="LaButti K."/>
            <person name="Morin E."/>
            <person name="Salamov A."/>
            <person name="Lipzen A."/>
            <person name="Mereny Z."/>
            <person name="Hegedus B."/>
            <person name="Baldrian P."/>
            <person name="Stursova M."/>
            <person name="Weitz H."/>
            <person name="Taylor A."/>
            <person name="Grigoriev I.V."/>
            <person name="Nagy L.G."/>
            <person name="Martin F."/>
            <person name="Kauserud H."/>
        </authorList>
    </citation>
    <scope>NUCLEOTIDE SEQUENCE</scope>
    <source>
        <strain evidence="1">CBHHK173m</strain>
    </source>
</reference>
<dbReference type="Proteomes" id="UP001222325">
    <property type="component" value="Unassembled WGS sequence"/>
</dbReference>
<dbReference type="AlphaFoldDB" id="A0AAD6XLC2"/>
<organism evidence="1 2">
    <name type="scientific">Mycena belliarum</name>
    <dbReference type="NCBI Taxonomy" id="1033014"/>
    <lineage>
        <taxon>Eukaryota</taxon>
        <taxon>Fungi</taxon>
        <taxon>Dikarya</taxon>
        <taxon>Basidiomycota</taxon>
        <taxon>Agaricomycotina</taxon>
        <taxon>Agaricomycetes</taxon>
        <taxon>Agaricomycetidae</taxon>
        <taxon>Agaricales</taxon>
        <taxon>Marasmiineae</taxon>
        <taxon>Mycenaceae</taxon>
        <taxon>Mycena</taxon>
    </lineage>
</organism>
<evidence type="ECO:0000313" key="2">
    <source>
        <dbReference type="Proteomes" id="UP001222325"/>
    </source>
</evidence>
<gene>
    <name evidence="1" type="ORF">B0H15DRAFT_89820</name>
</gene>